<evidence type="ECO:0000256" key="2">
    <source>
        <dbReference type="ARBA" id="ARBA00004651"/>
    </source>
</evidence>
<evidence type="ECO:0000256" key="10">
    <source>
        <dbReference type="ARBA" id="ARBA00023012"/>
    </source>
</evidence>
<name>A0ABM9BUJ5_9BACL</name>
<keyword evidence="11" id="KW-0472">Membrane</keyword>
<dbReference type="Pfam" id="PF00072">
    <property type="entry name" value="Response_reg"/>
    <property type="match status" value="3"/>
</dbReference>
<evidence type="ECO:0000313" key="17">
    <source>
        <dbReference type="EMBL" id="CAH1193718.1"/>
    </source>
</evidence>
<dbReference type="SMART" id="SM00065">
    <property type="entry name" value="GAF"/>
    <property type="match status" value="1"/>
</dbReference>
<dbReference type="Pfam" id="PF02518">
    <property type="entry name" value="HATPase_c"/>
    <property type="match status" value="1"/>
</dbReference>
<feature type="modified residue" description="4-aspartylphosphate" evidence="12">
    <location>
        <position position="895"/>
    </location>
</feature>
<dbReference type="Proteomes" id="UP000838686">
    <property type="component" value="Unassembled WGS sequence"/>
</dbReference>
<dbReference type="InterPro" id="IPR001789">
    <property type="entry name" value="Sig_transdc_resp-reg_receiver"/>
</dbReference>
<evidence type="ECO:0000256" key="7">
    <source>
        <dbReference type="ARBA" id="ARBA00022741"/>
    </source>
</evidence>
<dbReference type="PROSITE" id="PS50885">
    <property type="entry name" value="HAMP"/>
    <property type="match status" value="1"/>
</dbReference>
<evidence type="ECO:0000256" key="13">
    <source>
        <dbReference type="SAM" id="Coils"/>
    </source>
</evidence>
<dbReference type="PROSITE" id="PS50110">
    <property type="entry name" value="RESPONSE_REGULATORY"/>
    <property type="match status" value="3"/>
</dbReference>
<dbReference type="InterPro" id="IPR036890">
    <property type="entry name" value="HATPase_C_sf"/>
</dbReference>
<evidence type="ECO:0000256" key="3">
    <source>
        <dbReference type="ARBA" id="ARBA00012438"/>
    </source>
</evidence>
<comment type="subcellular location">
    <subcellularLocation>
        <location evidence="2">Cell membrane</location>
        <topology evidence="2">Multi-pass membrane protein</topology>
    </subcellularLocation>
</comment>
<feature type="domain" description="Response regulatory" evidence="15">
    <location>
        <begin position="846"/>
        <end position="959"/>
    </location>
</feature>
<dbReference type="PROSITE" id="PS50109">
    <property type="entry name" value="HIS_KIN"/>
    <property type="match status" value="1"/>
</dbReference>
<dbReference type="InterPro" id="IPR024478">
    <property type="entry name" value="HlyB_4HB_MCP"/>
</dbReference>
<dbReference type="SMART" id="SM00388">
    <property type="entry name" value="HisKA"/>
    <property type="match status" value="1"/>
</dbReference>
<dbReference type="PANTHER" id="PTHR45339:SF1">
    <property type="entry name" value="HYBRID SIGNAL TRANSDUCTION HISTIDINE KINASE J"/>
    <property type="match status" value="1"/>
</dbReference>
<evidence type="ECO:0000256" key="4">
    <source>
        <dbReference type="ARBA" id="ARBA00022475"/>
    </source>
</evidence>
<dbReference type="SUPFAM" id="SSF52172">
    <property type="entry name" value="CheY-like"/>
    <property type="match status" value="3"/>
</dbReference>
<feature type="domain" description="Histidine kinase" evidence="14">
    <location>
        <begin position="548"/>
        <end position="778"/>
    </location>
</feature>
<organism evidence="17 18">
    <name type="scientific">Paenibacillus plantiphilus</name>
    <dbReference type="NCBI Taxonomy" id="2905650"/>
    <lineage>
        <taxon>Bacteria</taxon>
        <taxon>Bacillati</taxon>
        <taxon>Bacillota</taxon>
        <taxon>Bacilli</taxon>
        <taxon>Bacillales</taxon>
        <taxon>Paenibacillaceae</taxon>
        <taxon>Paenibacillus</taxon>
    </lineage>
</organism>
<dbReference type="SMART" id="SM00387">
    <property type="entry name" value="HATPase_c"/>
    <property type="match status" value="1"/>
</dbReference>
<dbReference type="CDD" id="cd17546">
    <property type="entry name" value="REC_hyHK_CKI1_RcsC-like"/>
    <property type="match status" value="1"/>
</dbReference>
<dbReference type="Gene3D" id="3.30.450.40">
    <property type="match status" value="1"/>
</dbReference>
<keyword evidence="6 17" id="KW-0808">Transferase</keyword>
<dbReference type="EC" id="2.7.13.3" evidence="3"/>
<dbReference type="PRINTS" id="PR00344">
    <property type="entry name" value="BCTRLSENSOR"/>
</dbReference>
<dbReference type="Gene3D" id="6.10.340.10">
    <property type="match status" value="1"/>
</dbReference>
<dbReference type="InterPro" id="IPR003594">
    <property type="entry name" value="HATPase_dom"/>
</dbReference>
<dbReference type="InterPro" id="IPR004358">
    <property type="entry name" value="Sig_transdc_His_kin-like_C"/>
</dbReference>
<evidence type="ECO:0000259" key="14">
    <source>
        <dbReference type="PROSITE" id="PS50109"/>
    </source>
</evidence>
<dbReference type="SUPFAM" id="SSF55781">
    <property type="entry name" value="GAF domain-like"/>
    <property type="match status" value="1"/>
</dbReference>
<feature type="domain" description="HAMP" evidence="16">
    <location>
        <begin position="207"/>
        <end position="261"/>
    </location>
</feature>
<dbReference type="InterPro" id="IPR029016">
    <property type="entry name" value="GAF-like_dom_sf"/>
</dbReference>
<comment type="caution">
    <text evidence="17">The sequence shown here is derived from an EMBL/GenBank/DDBJ whole genome shotgun (WGS) entry which is preliminary data.</text>
</comment>
<keyword evidence="13" id="KW-0175">Coiled coil</keyword>
<protein>
    <recommendedName>
        <fullName evidence="3">histidine kinase</fullName>
        <ecNumber evidence="3">2.7.13.3</ecNumber>
    </recommendedName>
</protein>
<gene>
    <name evidence="17" type="primary">rcsC_6</name>
    <name evidence="17" type="ORF">PAECIP111893_00537</name>
</gene>
<dbReference type="Gene3D" id="3.30.565.10">
    <property type="entry name" value="Histidine kinase-like ATPase, C-terminal domain"/>
    <property type="match status" value="1"/>
</dbReference>
<dbReference type="CDD" id="cd16922">
    <property type="entry name" value="HATPase_EvgS-ArcB-TorS-like"/>
    <property type="match status" value="1"/>
</dbReference>
<dbReference type="Gene3D" id="3.40.50.2300">
    <property type="match status" value="3"/>
</dbReference>
<dbReference type="SUPFAM" id="SSF55874">
    <property type="entry name" value="ATPase domain of HSP90 chaperone/DNA topoisomerase II/histidine kinase"/>
    <property type="match status" value="1"/>
</dbReference>
<evidence type="ECO:0000256" key="12">
    <source>
        <dbReference type="PROSITE-ProRule" id="PRU00169"/>
    </source>
</evidence>
<feature type="domain" description="Response regulatory" evidence="15">
    <location>
        <begin position="968"/>
        <end position="1084"/>
    </location>
</feature>
<dbReference type="Gene3D" id="1.10.287.130">
    <property type="match status" value="1"/>
</dbReference>
<keyword evidence="10" id="KW-0902">Two-component regulatory system</keyword>
<evidence type="ECO:0000313" key="18">
    <source>
        <dbReference type="Proteomes" id="UP000838686"/>
    </source>
</evidence>
<dbReference type="InterPro" id="IPR003018">
    <property type="entry name" value="GAF"/>
</dbReference>
<dbReference type="SUPFAM" id="SSF47384">
    <property type="entry name" value="Homodimeric domain of signal transducing histidine kinase"/>
    <property type="match status" value="1"/>
</dbReference>
<dbReference type="InterPro" id="IPR005467">
    <property type="entry name" value="His_kinase_dom"/>
</dbReference>
<keyword evidence="9" id="KW-0067">ATP-binding</keyword>
<dbReference type="InterPro" id="IPR011006">
    <property type="entry name" value="CheY-like_superfamily"/>
</dbReference>
<feature type="coiled-coil region" evidence="13">
    <location>
        <begin position="437"/>
        <end position="531"/>
    </location>
</feature>
<dbReference type="GO" id="GO:0004673">
    <property type="term" value="F:protein histidine kinase activity"/>
    <property type="evidence" value="ECO:0007669"/>
    <property type="project" value="UniProtKB-EC"/>
</dbReference>
<evidence type="ECO:0000256" key="1">
    <source>
        <dbReference type="ARBA" id="ARBA00000085"/>
    </source>
</evidence>
<dbReference type="Pfam" id="PF00512">
    <property type="entry name" value="HisKA"/>
    <property type="match status" value="1"/>
</dbReference>
<evidence type="ECO:0000259" key="15">
    <source>
        <dbReference type="PROSITE" id="PS50110"/>
    </source>
</evidence>
<dbReference type="SMART" id="SM00448">
    <property type="entry name" value="REC"/>
    <property type="match status" value="3"/>
</dbReference>
<proteinExistence type="predicted"/>
<dbReference type="RefSeq" id="WP_236338785.1">
    <property type="nucleotide sequence ID" value="NZ_CAKMMF010000002.1"/>
</dbReference>
<dbReference type="InterPro" id="IPR047347">
    <property type="entry name" value="YvaQ-like_sensor"/>
</dbReference>
<feature type="modified residue" description="4-aspartylphosphate" evidence="12">
    <location>
        <position position="1017"/>
    </location>
</feature>
<keyword evidence="5 12" id="KW-0597">Phosphoprotein</keyword>
<evidence type="ECO:0000256" key="8">
    <source>
        <dbReference type="ARBA" id="ARBA00022777"/>
    </source>
</evidence>
<evidence type="ECO:0000256" key="6">
    <source>
        <dbReference type="ARBA" id="ARBA00022679"/>
    </source>
</evidence>
<reference evidence="17" key="1">
    <citation type="submission" date="2022-01" db="EMBL/GenBank/DDBJ databases">
        <authorList>
            <person name="Criscuolo A."/>
        </authorList>
    </citation>
    <scope>NUCLEOTIDE SEQUENCE</scope>
    <source>
        <strain evidence="17">CIP111893</strain>
    </source>
</reference>
<accession>A0ABM9BUJ5</accession>
<feature type="domain" description="Response regulatory" evidence="15">
    <location>
        <begin position="1114"/>
        <end position="1231"/>
    </location>
</feature>
<comment type="catalytic activity">
    <reaction evidence="1">
        <text>ATP + protein L-histidine = ADP + protein N-phospho-L-histidine.</text>
        <dbReference type="EC" id="2.7.13.3"/>
    </reaction>
</comment>
<dbReference type="CDD" id="cd19411">
    <property type="entry name" value="MCP2201-like_sensor"/>
    <property type="match status" value="1"/>
</dbReference>
<dbReference type="EMBL" id="CAKMMF010000002">
    <property type="protein sequence ID" value="CAH1193718.1"/>
    <property type="molecule type" value="Genomic_DNA"/>
</dbReference>
<feature type="modified residue" description="4-aspartylphosphate" evidence="12">
    <location>
        <position position="1164"/>
    </location>
</feature>
<keyword evidence="4" id="KW-1003">Cell membrane</keyword>
<evidence type="ECO:0000256" key="11">
    <source>
        <dbReference type="ARBA" id="ARBA00023136"/>
    </source>
</evidence>
<dbReference type="PANTHER" id="PTHR45339">
    <property type="entry name" value="HYBRID SIGNAL TRANSDUCTION HISTIDINE KINASE J"/>
    <property type="match status" value="1"/>
</dbReference>
<keyword evidence="7" id="KW-0547">Nucleotide-binding</keyword>
<evidence type="ECO:0000256" key="5">
    <source>
        <dbReference type="ARBA" id="ARBA00022553"/>
    </source>
</evidence>
<dbReference type="Pfam" id="PF12729">
    <property type="entry name" value="4HB_MCP_1"/>
    <property type="match status" value="1"/>
</dbReference>
<keyword evidence="8 17" id="KW-0418">Kinase</keyword>
<dbReference type="InterPro" id="IPR003661">
    <property type="entry name" value="HisK_dim/P_dom"/>
</dbReference>
<sequence length="1233" mass="137603">MKIKTKLMISFFVMIFLLLAISVAGLNNFSLLGDKLDEVYENRYQKLMIAYDIRGNVNDTAKGLANVLTVPTTEVLMKNETLLVVGPQGAHDYMTQLSSLVSTDAERTILRELERSMNQFTGFTDQVVQLIRDGKGAAAVNLRESEGLRYQEETISLIDDLTAYHRQAMDTAVSEATDTNQNTRILMIGTTIIGLLLGLATMLWNLTGVTRGLNGLSELIESFAKGTLARINREKITTPDEFGAVASAFYLLADDLSHKTAIEQAYNKKVEDENWVKSNTSAISLELQSEQDLRLLSQTFIDRLVPLVGAIYAGLYVREGLGEDNRLKLHGSYATYDEHLFEQSFALGEGLVGQCARGHDMIEITDLPPSYVKLRSGIGEAVPGSLLLLPVMYQSRQLAVIELASMEPFSATHRELLRGLAENCGIILNNLFGRMRIEELLRESQALGEELQVQSEELVSQQEELRSSNERLEEQTSTLKKSEELLQSQQEELEQSNEELLQKTHMLEQQMRKTEQKNEQIERTKIALEKQTVQLALSSKYKSEFLANMSHELRTPLNSLLILSQMLMDNKDGNMTGKQVEFASTIHSSGGDLLKLIDEILDLSKIGAGKMNLVTERVPLSELINALRNGFLPISQQKGLQFEITIQQDVPEELYTDSHRVKQVLKNLLSNAIKFTESGSVHLNVRIEDSDAASAIAGKGRILAFEVRDTGIGIPQDKQEMIFEAFQQVDGSTSRIYGGTGLGLAISRDLSVLLGGSLAVESTEGSGSLFTLFLPEFHVVETAGANNALSGSVSIPQSLGYQIEEAAMQAAPSLLMGDTAPRQLELSQTGSFVEDDRDGIETGDQVVLIIEDDLHFVRVLLDITRSRGFKGIVAMQGDDGLAYARTYKPDAILLDIMLPVMDGWSVLHHLKHDPDTRHIPVHVISVMEDVQQGLAMGAIAYLKKPATKEKLDQLFLQIESFLNRNLKHLLLVEDDAVLRTSIVELVGHDDVAISAVSTGQEALSLLASQHFDCMVLDLGLPDINGFDLLDDIRQNEELRDLPIIIYTGRELDKKEEMQLRKYAETIIIKDVKSPERLLDETTLFLHRVVAELPEEKRNVLRKLHSVEAIFEGKAILIVDDDIRNVFALSSALEGYNMNIHFAENGLEALDMMEKHPDIQLILMDMMMPEMDGYETMSRIRMMPEFERLPIIAITAKAMKEDRDKCIEAGASDYIAKPVNIDQLLSLMRVWLYK</sequence>
<keyword evidence="18" id="KW-1185">Reference proteome</keyword>
<dbReference type="InterPro" id="IPR003660">
    <property type="entry name" value="HAMP_dom"/>
</dbReference>
<dbReference type="Pfam" id="PF13185">
    <property type="entry name" value="GAF_2"/>
    <property type="match status" value="1"/>
</dbReference>
<evidence type="ECO:0000256" key="9">
    <source>
        <dbReference type="ARBA" id="ARBA00022840"/>
    </source>
</evidence>
<dbReference type="InterPro" id="IPR036097">
    <property type="entry name" value="HisK_dim/P_sf"/>
</dbReference>
<dbReference type="CDD" id="cd00082">
    <property type="entry name" value="HisKA"/>
    <property type="match status" value="1"/>
</dbReference>
<evidence type="ECO:0000259" key="16">
    <source>
        <dbReference type="PROSITE" id="PS50885"/>
    </source>
</evidence>